<dbReference type="AlphaFoldDB" id="A0A1M4VBX2"/>
<dbReference type="STRING" id="112248.SAMN05444392_102284"/>
<evidence type="ECO:0000259" key="1">
    <source>
        <dbReference type="PROSITE" id="PS51750"/>
    </source>
</evidence>
<name>A0A1M4VBX2_9BACL</name>
<proteinExistence type="predicted"/>
<dbReference type="PANTHER" id="PTHR36180">
    <property type="entry name" value="DNA-BINDING PROTEIN-RELATED-RELATED"/>
    <property type="match status" value="1"/>
</dbReference>
<accession>A0A1M4VBX2</accession>
<keyword evidence="3" id="KW-1185">Reference proteome</keyword>
<dbReference type="SMART" id="SM01040">
    <property type="entry name" value="Bro-N"/>
    <property type="match status" value="1"/>
</dbReference>
<dbReference type="RefSeq" id="WP_139278993.1">
    <property type="nucleotide sequence ID" value="NZ_FQVL01000002.1"/>
</dbReference>
<dbReference type="InterPro" id="IPR003497">
    <property type="entry name" value="BRO_N_domain"/>
</dbReference>
<dbReference type="Proteomes" id="UP000184476">
    <property type="component" value="Unassembled WGS sequence"/>
</dbReference>
<evidence type="ECO:0000313" key="2">
    <source>
        <dbReference type="EMBL" id="SHE66459.1"/>
    </source>
</evidence>
<dbReference type="PROSITE" id="PS51750">
    <property type="entry name" value="BRO_N"/>
    <property type="match status" value="1"/>
</dbReference>
<dbReference type="PANTHER" id="PTHR36180:SF2">
    <property type="entry name" value="BRO FAMILY PROTEIN"/>
    <property type="match status" value="1"/>
</dbReference>
<reference evidence="2 3" key="1">
    <citation type="submission" date="2016-11" db="EMBL/GenBank/DDBJ databases">
        <authorList>
            <person name="Jaros S."/>
            <person name="Januszkiewicz K."/>
            <person name="Wedrychowicz H."/>
        </authorList>
    </citation>
    <scope>NUCLEOTIDE SEQUENCE [LARGE SCALE GENOMIC DNA]</scope>
    <source>
        <strain evidence="2 3">DSM 44666</strain>
    </source>
</reference>
<evidence type="ECO:0000313" key="3">
    <source>
        <dbReference type="Proteomes" id="UP000184476"/>
    </source>
</evidence>
<feature type="domain" description="Bro-N" evidence="1">
    <location>
        <begin position="13"/>
        <end position="123"/>
    </location>
</feature>
<dbReference type="EMBL" id="FQVL01000002">
    <property type="protein sequence ID" value="SHE66459.1"/>
    <property type="molecule type" value="Genomic_DNA"/>
</dbReference>
<protein>
    <submittedName>
        <fullName evidence="2">BRO family, N-terminal domain</fullName>
    </submittedName>
</protein>
<sequence length="339" mass="38970">MENNIIELHDGSKVKVVSEVDFEFKGLKLPAMVDESEEFWFLAKDVADVIGLKRHATALDKLDEDEKGIQTLDTLGGKQKVSVVKEPALYKWVLRASSRNKPHIHEFQRWVLHEVLPSIRKHGIYILEERIKELEPKDIAKILLEIDPTIRHLEIDGVVYVAATDAKKHLGYKSTGAIVYRIKENENMVKQSGIQKILYINDSGLRIVLDRSRKEEATTIAKQANLNVVREVPEATVTATVKAAFQGLYEIDLQKSFYFEGSDKQTDIFLPEYKIALEIDEDDHKDRDQDYEVRREGHMRNVLGWHVLRTNPHEKGYNTGEAVNKILKKIFELSDKKSK</sequence>
<dbReference type="Pfam" id="PF02498">
    <property type="entry name" value="Bro-N"/>
    <property type="match status" value="1"/>
</dbReference>
<dbReference type="OrthoDB" id="9812611at2"/>
<organism evidence="2 3">
    <name type="scientific">Seinonella peptonophila</name>
    <dbReference type="NCBI Taxonomy" id="112248"/>
    <lineage>
        <taxon>Bacteria</taxon>
        <taxon>Bacillati</taxon>
        <taxon>Bacillota</taxon>
        <taxon>Bacilli</taxon>
        <taxon>Bacillales</taxon>
        <taxon>Thermoactinomycetaceae</taxon>
        <taxon>Seinonella</taxon>
    </lineage>
</organism>
<gene>
    <name evidence="2" type="ORF">SAMN05444392_102284</name>
</gene>